<dbReference type="EMBL" id="JACOGG010000029">
    <property type="protein sequence ID" value="MBC3937062.1"/>
    <property type="molecule type" value="Genomic_DNA"/>
</dbReference>
<dbReference type="AlphaFoldDB" id="A0A923I5S4"/>
<comment type="caution">
    <text evidence="2">The sequence shown here is derived from an EMBL/GenBank/DDBJ whole genome shotgun (WGS) entry which is preliminary data.</text>
</comment>
<sequence length="243" mass="27047">MAQIFLVRHGQASFGSENYDQLSPLGAEQARHLGRWWAERDMPVARVVTGAMQRHHQTAAACLASWLDLPESALDASNWQQDARLNEYNHHEVLARHTPAFDDPRAVKRFLMDTPDGKHAFQQIFAAAITRWISGEYDSEYTETWRAFQLRCAQALQAQLALQDGAKHIVIFTSGGTISAMCQHLLGFDDARFAGFNWSLVNTGVTRLLAPEAGLGAGSAFLTGLNQYAHLEVLNQPKLITFV</sequence>
<dbReference type="SUPFAM" id="SSF53254">
    <property type="entry name" value="Phosphoglycerate mutase-like"/>
    <property type="match status" value="1"/>
</dbReference>
<organism evidence="2 3">
    <name type="scientific">Undibacterium rugosum</name>
    <dbReference type="NCBI Taxonomy" id="2762291"/>
    <lineage>
        <taxon>Bacteria</taxon>
        <taxon>Pseudomonadati</taxon>
        <taxon>Pseudomonadota</taxon>
        <taxon>Betaproteobacteria</taxon>
        <taxon>Burkholderiales</taxon>
        <taxon>Oxalobacteraceae</taxon>
        <taxon>Undibacterium</taxon>
    </lineage>
</organism>
<evidence type="ECO:0000313" key="3">
    <source>
        <dbReference type="Proteomes" id="UP000612361"/>
    </source>
</evidence>
<dbReference type="SMART" id="SM00855">
    <property type="entry name" value="PGAM"/>
    <property type="match status" value="1"/>
</dbReference>
<proteinExistence type="predicted"/>
<dbReference type="InterPro" id="IPR051021">
    <property type="entry name" value="Mito_Ser/Thr_phosphatase"/>
</dbReference>
<dbReference type="RefSeq" id="WP_186882577.1">
    <property type="nucleotide sequence ID" value="NZ_JACOGG010000029.1"/>
</dbReference>
<evidence type="ECO:0000313" key="2">
    <source>
        <dbReference type="EMBL" id="MBC3937062.1"/>
    </source>
</evidence>
<dbReference type="PANTHER" id="PTHR20935">
    <property type="entry name" value="PHOSPHOGLYCERATE MUTASE-RELATED"/>
    <property type="match status" value="1"/>
</dbReference>
<dbReference type="InterPro" id="IPR029033">
    <property type="entry name" value="His_PPase_superfam"/>
</dbReference>
<reference evidence="2" key="1">
    <citation type="submission" date="2020-08" db="EMBL/GenBank/DDBJ databases">
        <title>Novel species isolated from subtropical streams in China.</title>
        <authorList>
            <person name="Lu H."/>
        </authorList>
    </citation>
    <scope>NUCLEOTIDE SEQUENCE</scope>
    <source>
        <strain evidence="2">CY7W</strain>
    </source>
</reference>
<keyword evidence="3" id="KW-1185">Reference proteome</keyword>
<dbReference type="CDD" id="cd07067">
    <property type="entry name" value="HP_PGM_like"/>
    <property type="match status" value="1"/>
</dbReference>
<protein>
    <submittedName>
        <fullName evidence="2">Histidine phosphatase family protein</fullName>
    </submittedName>
</protein>
<dbReference type="Pfam" id="PF00300">
    <property type="entry name" value="His_Phos_1"/>
    <property type="match status" value="2"/>
</dbReference>
<dbReference type="Gene3D" id="3.40.50.1240">
    <property type="entry name" value="Phosphoglycerate mutase-like"/>
    <property type="match status" value="1"/>
</dbReference>
<dbReference type="GO" id="GO:0016787">
    <property type="term" value="F:hydrolase activity"/>
    <property type="evidence" value="ECO:0007669"/>
    <property type="project" value="UniProtKB-KW"/>
</dbReference>
<evidence type="ECO:0000256" key="1">
    <source>
        <dbReference type="ARBA" id="ARBA00022801"/>
    </source>
</evidence>
<dbReference type="Proteomes" id="UP000612361">
    <property type="component" value="Unassembled WGS sequence"/>
</dbReference>
<accession>A0A923I5S4</accession>
<dbReference type="PANTHER" id="PTHR20935:SF0">
    <property type="entry name" value="SERINE_THREONINE-PROTEIN PHOSPHATASE PGAM5, MITOCHONDRIAL"/>
    <property type="match status" value="1"/>
</dbReference>
<name>A0A923I5S4_9BURK</name>
<dbReference type="InterPro" id="IPR013078">
    <property type="entry name" value="His_Pase_superF_clade-1"/>
</dbReference>
<keyword evidence="1" id="KW-0378">Hydrolase</keyword>
<gene>
    <name evidence="2" type="ORF">H8K47_17025</name>
</gene>